<evidence type="ECO:0000313" key="1">
    <source>
        <dbReference type="EMBL" id="EAY29728.1"/>
    </source>
</evidence>
<reference evidence="1 2" key="1">
    <citation type="submission" date="2007-01" db="EMBL/GenBank/DDBJ databases">
        <authorList>
            <person name="Haygood M."/>
            <person name="Podell S."/>
            <person name="Anderson C."/>
            <person name="Hopkinson B."/>
            <person name="Roe K."/>
            <person name="Barbeau K."/>
            <person name="Gaasterland T."/>
            <person name="Ferriera S."/>
            <person name="Johnson J."/>
            <person name="Kravitz S."/>
            <person name="Beeson K."/>
            <person name="Sutton G."/>
            <person name="Rogers Y.-H."/>
            <person name="Friedman R."/>
            <person name="Frazier M."/>
            <person name="Venter J.C."/>
        </authorList>
    </citation>
    <scope>NUCLEOTIDE SEQUENCE [LARGE SCALE GENOMIC DNA]</scope>
    <source>
        <strain evidence="1 2">ATCC 23134</strain>
    </source>
</reference>
<protein>
    <submittedName>
        <fullName evidence="1">Uncharacterized protein</fullName>
    </submittedName>
</protein>
<dbReference type="AlphaFoldDB" id="A1ZI60"/>
<organism evidence="1 2">
    <name type="scientific">Microscilla marina ATCC 23134</name>
    <dbReference type="NCBI Taxonomy" id="313606"/>
    <lineage>
        <taxon>Bacteria</taxon>
        <taxon>Pseudomonadati</taxon>
        <taxon>Bacteroidota</taxon>
        <taxon>Cytophagia</taxon>
        <taxon>Cytophagales</taxon>
        <taxon>Microscillaceae</taxon>
        <taxon>Microscilla</taxon>
    </lineage>
</organism>
<gene>
    <name evidence="1" type="ORF">M23134_05600</name>
</gene>
<comment type="caution">
    <text evidence="1">The sequence shown here is derived from an EMBL/GenBank/DDBJ whole genome shotgun (WGS) entry which is preliminary data.</text>
</comment>
<proteinExistence type="predicted"/>
<dbReference type="Proteomes" id="UP000004095">
    <property type="component" value="Unassembled WGS sequence"/>
</dbReference>
<name>A1ZI60_MICM2</name>
<dbReference type="EMBL" id="AAWS01000009">
    <property type="protein sequence ID" value="EAY29728.1"/>
    <property type="molecule type" value="Genomic_DNA"/>
</dbReference>
<keyword evidence="2" id="KW-1185">Reference proteome</keyword>
<accession>A1ZI60</accession>
<evidence type="ECO:0000313" key="2">
    <source>
        <dbReference type="Proteomes" id="UP000004095"/>
    </source>
</evidence>
<sequence>MPYRGTKPVNFLGKVIEIRKMNTHKALFYFPNFLTFPRVLL</sequence>